<dbReference type="EC" id="2.7.6.3" evidence="3"/>
<keyword evidence="5 14" id="KW-0808">Transferase</keyword>
<evidence type="ECO:0000256" key="10">
    <source>
        <dbReference type="ARBA" id="ARBA00029409"/>
    </source>
</evidence>
<evidence type="ECO:0000256" key="3">
    <source>
        <dbReference type="ARBA" id="ARBA00013253"/>
    </source>
</evidence>
<dbReference type="InterPro" id="IPR000550">
    <property type="entry name" value="Hppk"/>
</dbReference>
<dbReference type="Gene3D" id="3.30.70.560">
    <property type="entry name" value="7,8-Dihydro-6-hydroxymethylpterin-pyrophosphokinase HPPK"/>
    <property type="match status" value="1"/>
</dbReference>
<dbReference type="Pfam" id="PF01288">
    <property type="entry name" value="HPPK"/>
    <property type="match status" value="1"/>
</dbReference>
<evidence type="ECO:0000256" key="11">
    <source>
        <dbReference type="ARBA" id="ARBA00029766"/>
    </source>
</evidence>
<reference evidence="14" key="2">
    <citation type="submission" date="2024-05" db="EMBL/GenBank/DDBJ databases">
        <title>Rhodohalobacter halophilus gen. nov., sp. nov., a moderately halophilic member of the family Balneolaceae.</title>
        <authorList>
            <person name="Xia J."/>
        </authorList>
    </citation>
    <scope>NUCLEOTIDE SEQUENCE</scope>
    <source>
        <strain evidence="14">WB101</strain>
    </source>
</reference>
<dbReference type="EMBL" id="JAKLWS010000007">
    <property type="protein sequence ID" value="MCG2588477.1"/>
    <property type="molecule type" value="Genomic_DNA"/>
</dbReference>
<evidence type="ECO:0000256" key="7">
    <source>
        <dbReference type="ARBA" id="ARBA00022777"/>
    </source>
</evidence>
<accession>A0ABS9KC92</accession>
<keyword evidence="9" id="KW-0289">Folate biosynthesis</keyword>
<dbReference type="PANTHER" id="PTHR43071">
    <property type="entry name" value="2-AMINO-4-HYDROXY-6-HYDROXYMETHYLDIHYDROPTERIDINE PYROPHOSPHOKINASE"/>
    <property type="match status" value="1"/>
</dbReference>
<gene>
    <name evidence="14" type="primary">folK</name>
    <name evidence="14" type="ORF">L6773_07875</name>
</gene>
<keyword evidence="15" id="KW-1185">Reference proteome</keyword>
<evidence type="ECO:0000256" key="12">
    <source>
        <dbReference type="ARBA" id="ARBA00033413"/>
    </source>
</evidence>
<dbReference type="InterPro" id="IPR035907">
    <property type="entry name" value="Hppk_sf"/>
</dbReference>
<dbReference type="PANTHER" id="PTHR43071:SF1">
    <property type="entry name" value="2-AMINO-4-HYDROXY-6-HYDROXYMETHYLDIHYDROPTERIDINE PYROPHOSPHOKINASE"/>
    <property type="match status" value="1"/>
</dbReference>
<dbReference type="GO" id="GO:0003848">
    <property type="term" value="F:2-amino-4-hydroxy-6-hydroxymethyldihydropteridine diphosphokinase activity"/>
    <property type="evidence" value="ECO:0007669"/>
    <property type="project" value="UniProtKB-EC"/>
</dbReference>
<dbReference type="PROSITE" id="PS00794">
    <property type="entry name" value="HPPK"/>
    <property type="match status" value="1"/>
</dbReference>
<organism evidence="14 15">
    <name type="scientific">Rhodohalobacter sulfatireducens</name>
    <dbReference type="NCBI Taxonomy" id="2911366"/>
    <lineage>
        <taxon>Bacteria</taxon>
        <taxon>Pseudomonadati</taxon>
        <taxon>Balneolota</taxon>
        <taxon>Balneolia</taxon>
        <taxon>Balneolales</taxon>
        <taxon>Balneolaceae</taxon>
        <taxon>Rhodohalobacter</taxon>
    </lineage>
</organism>
<evidence type="ECO:0000256" key="9">
    <source>
        <dbReference type="ARBA" id="ARBA00022909"/>
    </source>
</evidence>
<evidence type="ECO:0000313" key="15">
    <source>
        <dbReference type="Proteomes" id="UP001165366"/>
    </source>
</evidence>
<evidence type="ECO:0000256" key="1">
    <source>
        <dbReference type="ARBA" id="ARBA00005051"/>
    </source>
</evidence>
<comment type="function">
    <text evidence="10">Catalyzes the transfer of pyrophosphate from adenosine triphosphate (ATP) to 6-hydroxymethyl-7,8-dihydropterin, an enzymatic step in folate biosynthesis pathway.</text>
</comment>
<evidence type="ECO:0000313" key="14">
    <source>
        <dbReference type="EMBL" id="MCG2588477.1"/>
    </source>
</evidence>
<dbReference type="CDD" id="cd00483">
    <property type="entry name" value="HPPK"/>
    <property type="match status" value="1"/>
</dbReference>
<evidence type="ECO:0000256" key="2">
    <source>
        <dbReference type="ARBA" id="ARBA00005810"/>
    </source>
</evidence>
<keyword evidence="6" id="KW-0547">Nucleotide-binding</keyword>
<feature type="domain" description="7,8-dihydro-6-hydroxymethylpterin-pyrophosphokinase" evidence="13">
    <location>
        <begin position="87"/>
        <end position="98"/>
    </location>
</feature>
<dbReference type="NCBIfam" id="TIGR01498">
    <property type="entry name" value="folK"/>
    <property type="match status" value="1"/>
</dbReference>
<evidence type="ECO:0000259" key="13">
    <source>
        <dbReference type="PROSITE" id="PS00794"/>
    </source>
</evidence>
<proteinExistence type="inferred from homology"/>
<sequence>MEPVIIAVGSNMGDRLSYIQKAGEFLESLSEGEITKSSIWESEPIGGAKYTFLNCAAKIFTSLEPKVLLKSVKDFEQTCGREKNPVRWGPRVIDLDLIAFGSLVIQDEGLIIPHPEFKNRLFVLLPLQEIDSDWNDPKEQQNIGTLVNKAPEMDLQKTNYDW</sequence>
<dbReference type="SUPFAM" id="SSF55083">
    <property type="entry name" value="6-hydroxymethyl-7,8-dihydropterin pyrophosphokinase, HPPK"/>
    <property type="match status" value="1"/>
</dbReference>
<dbReference type="RefSeq" id="WP_237853319.1">
    <property type="nucleotide sequence ID" value="NZ_JAKLWS010000007.1"/>
</dbReference>
<protein>
    <recommendedName>
        <fullName evidence="4">2-amino-4-hydroxy-6-hydroxymethyldihydropteridine pyrophosphokinase</fullName>
        <ecNumber evidence="3">2.7.6.3</ecNumber>
    </recommendedName>
    <alternativeName>
        <fullName evidence="11">6-hydroxymethyl-7,8-dihydropterin pyrophosphokinase</fullName>
    </alternativeName>
    <alternativeName>
        <fullName evidence="12">7,8-dihydro-6-hydroxymethylpterin-pyrophosphokinase</fullName>
    </alternativeName>
</protein>
<keyword evidence="7" id="KW-0418">Kinase</keyword>
<evidence type="ECO:0000256" key="5">
    <source>
        <dbReference type="ARBA" id="ARBA00022679"/>
    </source>
</evidence>
<evidence type="ECO:0000256" key="4">
    <source>
        <dbReference type="ARBA" id="ARBA00016218"/>
    </source>
</evidence>
<keyword evidence="8" id="KW-0067">ATP-binding</keyword>
<dbReference type="Proteomes" id="UP001165366">
    <property type="component" value="Unassembled WGS sequence"/>
</dbReference>
<evidence type="ECO:0000256" key="6">
    <source>
        <dbReference type="ARBA" id="ARBA00022741"/>
    </source>
</evidence>
<comment type="similarity">
    <text evidence="2">Belongs to the HPPK family.</text>
</comment>
<comment type="caution">
    <text evidence="14">The sequence shown here is derived from an EMBL/GenBank/DDBJ whole genome shotgun (WGS) entry which is preliminary data.</text>
</comment>
<reference evidence="14" key="1">
    <citation type="submission" date="2022-01" db="EMBL/GenBank/DDBJ databases">
        <authorList>
            <person name="Wang Y."/>
        </authorList>
    </citation>
    <scope>NUCLEOTIDE SEQUENCE</scope>
    <source>
        <strain evidence="14">WB101</strain>
    </source>
</reference>
<evidence type="ECO:0000256" key="8">
    <source>
        <dbReference type="ARBA" id="ARBA00022840"/>
    </source>
</evidence>
<name>A0ABS9KC92_9BACT</name>
<comment type="pathway">
    <text evidence="1">Cofactor biosynthesis; tetrahydrofolate biosynthesis; 2-amino-4-hydroxy-6-hydroxymethyl-7,8-dihydropteridine diphosphate from 7,8-dihydroneopterin triphosphate: step 4/4.</text>
</comment>